<dbReference type="InterPro" id="IPR004184">
    <property type="entry name" value="PFL_dom"/>
</dbReference>
<keyword evidence="7" id="KW-1185">Reference proteome</keyword>
<feature type="domain" description="PFL" evidence="5">
    <location>
        <begin position="1"/>
        <end position="215"/>
    </location>
</feature>
<keyword evidence="1 3" id="KW-0556">Organic radical</keyword>
<evidence type="ECO:0000259" key="4">
    <source>
        <dbReference type="PROSITE" id="PS51149"/>
    </source>
</evidence>
<dbReference type="RefSeq" id="WP_204443675.1">
    <property type="nucleotide sequence ID" value="NZ_JACJKY010000001.1"/>
</dbReference>
<keyword evidence="2" id="KW-0456">Lyase</keyword>
<accession>A0A939BD64</accession>
<protein>
    <submittedName>
        <fullName evidence="6">Uncharacterized protein</fullName>
    </submittedName>
</protein>
<evidence type="ECO:0000256" key="3">
    <source>
        <dbReference type="PROSITE-ProRule" id="PRU00493"/>
    </source>
</evidence>
<evidence type="ECO:0000313" key="6">
    <source>
        <dbReference type="EMBL" id="MBM6919677.1"/>
    </source>
</evidence>
<evidence type="ECO:0000313" key="7">
    <source>
        <dbReference type="Proteomes" id="UP000774750"/>
    </source>
</evidence>
<dbReference type="SUPFAM" id="SSF51998">
    <property type="entry name" value="PFL-like glycyl radical enzymes"/>
    <property type="match status" value="1"/>
</dbReference>
<dbReference type="Pfam" id="PF01228">
    <property type="entry name" value="Gly_radical"/>
    <property type="match status" value="1"/>
</dbReference>
<feature type="modified residue" description="Glycine radical" evidence="3">
    <location>
        <position position="318"/>
    </location>
</feature>
<dbReference type="Pfam" id="PF02901">
    <property type="entry name" value="PFL-like"/>
    <property type="match status" value="1"/>
</dbReference>
<dbReference type="PROSITE" id="PS51554">
    <property type="entry name" value="PFL"/>
    <property type="match status" value="1"/>
</dbReference>
<dbReference type="EMBL" id="JACJKY010000001">
    <property type="protein sequence ID" value="MBM6919677.1"/>
    <property type="molecule type" value="Genomic_DNA"/>
</dbReference>
<dbReference type="GO" id="GO:0016829">
    <property type="term" value="F:lyase activity"/>
    <property type="evidence" value="ECO:0007669"/>
    <property type="project" value="UniProtKB-KW"/>
</dbReference>
<organism evidence="6 7">
    <name type="scientific">Merdimmobilis hominis</name>
    <dbReference type="NCBI Taxonomy" id="2897707"/>
    <lineage>
        <taxon>Bacteria</taxon>
        <taxon>Bacillati</taxon>
        <taxon>Bacillota</taxon>
        <taxon>Clostridia</taxon>
        <taxon>Eubacteriales</taxon>
        <taxon>Oscillospiraceae</taxon>
        <taxon>Merdimmobilis</taxon>
    </lineage>
</organism>
<reference evidence="6" key="2">
    <citation type="journal article" date="2021" name="Sci. Rep.">
        <title>The distribution of antibiotic resistance genes in chicken gut microbiota commensals.</title>
        <authorList>
            <person name="Juricova H."/>
            <person name="Matiasovicova J."/>
            <person name="Kubasova T."/>
            <person name="Cejkova D."/>
            <person name="Rychlik I."/>
        </authorList>
    </citation>
    <scope>NUCLEOTIDE SEQUENCE</scope>
    <source>
        <strain evidence="6">An559</strain>
    </source>
</reference>
<dbReference type="PANTHER" id="PTHR43641:SF2">
    <property type="entry name" value="DEHYDRATASE YBIW-RELATED"/>
    <property type="match status" value="1"/>
</dbReference>
<feature type="domain" description="Glycine radical" evidence="4">
    <location>
        <begin position="222"/>
        <end position="339"/>
    </location>
</feature>
<proteinExistence type="predicted"/>
<dbReference type="PANTHER" id="PTHR43641">
    <property type="entry name" value="FORMATE ACETYLTRANSFERASE 3-RELATED"/>
    <property type="match status" value="1"/>
</dbReference>
<evidence type="ECO:0000259" key="5">
    <source>
        <dbReference type="PROSITE" id="PS51554"/>
    </source>
</evidence>
<sequence length="339" mass="37582">MTAMNAFTFDSFASLMEAFKEELADTLASMNASFQKAQRHLFLYRDGKYQAYFDEIKQGAPIDWYGRSPMCPLPYLSALYHGTIDAAVDMVYESYPIKEKGLMIGTATEAINSLAAIKKVVYDEKQYSLSDVVQACVENYQTPEQSLMRHVLWNAPKWGNDDDYVDAIAKDLLGFCLTQATAYESASGGKQLGGIHQPHPVPTGAALMATPEGRYAGAPVAVTLTPESGTMQNGPTAALLSASKLCSFDVQWNFCVMVNYYSSVFEGTGGKEVFKTLLRTYFHQGGMQHQPNVLNVEDLKAAQREPEKYKDLIVRLWGVSAHFVDLPKELQDEMIARVA</sequence>
<gene>
    <name evidence="6" type="ORF">H6A12_00645</name>
</gene>
<name>A0A939BD64_9FIRM</name>
<comment type="caution">
    <text evidence="6">The sequence shown here is derived from an EMBL/GenBank/DDBJ whole genome shotgun (WGS) entry which is preliminary data.</text>
</comment>
<dbReference type="InterPro" id="IPR001150">
    <property type="entry name" value="Gly_radical"/>
</dbReference>
<dbReference type="PROSITE" id="PS51149">
    <property type="entry name" value="GLY_RADICAL_2"/>
    <property type="match status" value="1"/>
</dbReference>
<dbReference type="AlphaFoldDB" id="A0A939BD64"/>
<evidence type="ECO:0000256" key="2">
    <source>
        <dbReference type="ARBA" id="ARBA00023239"/>
    </source>
</evidence>
<dbReference type="GO" id="GO:0005829">
    <property type="term" value="C:cytosol"/>
    <property type="evidence" value="ECO:0007669"/>
    <property type="project" value="TreeGrafter"/>
</dbReference>
<evidence type="ECO:0000256" key="1">
    <source>
        <dbReference type="ARBA" id="ARBA00022818"/>
    </source>
</evidence>
<dbReference type="Proteomes" id="UP000774750">
    <property type="component" value="Unassembled WGS sequence"/>
</dbReference>
<reference evidence="6" key="1">
    <citation type="submission" date="2020-08" db="EMBL/GenBank/DDBJ databases">
        <authorList>
            <person name="Cejkova D."/>
            <person name="Kubasova T."/>
            <person name="Jahodarova E."/>
            <person name="Rychlik I."/>
        </authorList>
    </citation>
    <scope>NUCLEOTIDE SEQUENCE</scope>
    <source>
        <strain evidence="6">An559</strain>
    </source>
</reference>
<dbReference type="InterPro" id="IPR051215">
    <property type="entry name" value="GRE"/>
</dbReference>
<dbReference type="Gene3D" id="3.20.70.20">
    <property type="match status" value="1"/>
</dbReference>